<keyword evidence="2" id="KW-0067">ATP-binding</keyword>
<dbReference type="GO" id="GO:0034605">
    <property type="term" value="P:cellular response to heat"/>
    <property type="evidence" value="ECO:0007669"/>
    <property type="project" value="TreeGrafter"/>
</dbReference>
<dbReference type="InterPro" id="IPR027417">
    <property type="entry name" value="P-loop_NTPase"/>
</dbReference>
<dbReference type="EMBL" id="BARV01035558">
    <property type="protein sequence ID" value="GAI57865.1"/>
    <property type="molecule type" value="Genomic_DNA"/>
</dbReference>
<dbReference type="InterPro" id="IPR036628">
    <property type="entry name" value="Clp_N_dom_sf"/>
</dbReference>
<name>X1R418_9ZZZZ</name>
<accession>X1R418</accession>
<dbReference type="PANTHER" id="PTHR11638">
    <property type="entry name" value="ATP-DEPENDENT CLP PROTEASE"/>
    <property type="match status" value="1"/>
</dbReference>
<dbReference type="Gene3D" id="1.10.1780.10">
    <property type="entry name" value="Clp, N-terminal domain"/>
    <property type="match status" value="1"/>
</dbReference>
<evidence type="ECO:0000259" key="3">
    <source>
        <dbReference type="PROSITE" id="PS51903"/>
    </source>
</evidence>
<dbReference type="PANTHER" id="PTHR11638:SF18">
    <property type="entry name" value="HEAT SHOCK PROTEIN 104"/>
    <property type="match status" value="1"/>
</dbReference>
<reference evidence="4" key="1">
    <citation type="journal article" date="2014" name="Front. Microbiol.">
        <title>High frequency of phylogenetically diverse reductive dehalogenase-homologous genes in deep subseafloor sedimentary metagenomes.</title>
        <authorList>
            <person name="Kawai M."/>
            <person name="Futagami T."/>
            <person name="Toyoda A."/>
            <person name="Takaki Y."/>
            <person name="Nishi S."/>
            <person name="Hori S."/>
            <person name="Arai W."/>
            <person name="Tsubouchi T."/>
            <person name="Morono Y."/>
            <person name="Uchiyama I."/>
            <person name="Ito T."/>
            <person name="Fujiyama A."/>
            <person name="Inagaki F."/>
            <person name="Takami H."/>
        </authorList>
    </citation>
    <scope>NUCLEOTIDE SEQUENCE</scope>
    <source>
        <strain evidence="4">Expedition CK06-06</strain>
    </source>
</reference>
<evidence type="ECO:0000256" key="2">
    <source>
        <dbReference type="ARBA" id="ARBA00022840"/>
    </source>
</evidence>
<comment type="caution">
    <text evidence="4">The sequence shown here is derived from an EMBL/GenBank/DDBJ whole genome shotgun (WGS) entry which is preliminary data.</text>
</comment>
<protein>
    <recommendedName>
        <fullName evidence="3">Clp R domain-containing protein</fullName>
    </recommendedName>
</protein>
<dbReference type="GO" id="GO:0016887">
    <property type="term" value="F:ATP hydrolysis activity"/>
    <property type="evidence" value="ECO:0007669"/>
    <property type="project" value="TreeGrafter"/>
</dbReference>
<dbReference type="Gene3D" id="3.40.50.300">
    <property type="entry name" value="P-loop containing nucleotide triphosphate hydrolases"/>
    <property type="match status" value="1"/>
</dbReference>
<evidence type="ECO:0000313" key="4">
    <source>
        <dbReference type="EMBL" id="GAI57865.1"/>
    </source>
</evidence>
<dbReference type="InterPro" id="IPR050130">
    <property type="entry name" value="ClpA_ClpB"/>
</dbReference>
<feature type="domain" description="Clp R" evidence="3">
    <location>
        <begin position="15"/>
        <end position="159"/>
    </location>
</feature>
<feature type="non-terminal residue" evidence="4">
    <location>
        <position position="1"/>
    </location>
</feature>
<dbReference type="InterPro" id="IPR004176">
    <property type="entry name" value="Clp_R_N"/>
</dbReference>
<evidence type="ECO:0000256" key="1">
    <source>
        <dbReference type="ARBA" id="ARBA00022741"/>
    </source>
</evidence>
<dbReference type="PROSITE" id="PS51903">
    <property type="entry name" value="CLP_R"/>
    <property type="match status" value="1"/>
</dbReference>
<sequence length="229" mass="25584">ARLRIYSLEVVFVRQERFTEQAQEALALSQELVRQYRHSQWDVEHILLALLQQEAGLVGDILRELGVDAEAVRRQVEAALGKTPKVAYETGQIYATPRIARLLEAAAAEADRLKDEFVGTEHLLIAMAGEQKGEAAGILKSFGIDQEKVYGALQKLRGGHRVDDARAESRYRSLAKYGRDLTEFARQGRLDPVIGRDEEIKRVMQILTRRTKNNPVIVGDAGGGQNGYC</sequence>
<dbReference type="SUPFAM" id="SSF52540">
    <property type="entry name" value="P-loop containing nucleoside triphosphate hydrolases"/>
    <property type="match status" value="1"/>
</dbReference>
<organism evidence="4">
    <name type="scientific">marine sediment metagenome</name>
    <dbReference type="NCBI Taxonomy" id="412755"/>
    <lineage>
        <taxon>unclassified sequences</taxon>
        <taxon>metagenomes</taxon>
        <taxon>ecological metagenomes</taxon>
    </lineage>
</organism>
<gene>
    <name evidence="4" type="ORF">S06H3_55460</name>
</gene>
<dbReference type="GO" id="GO:0005524">
    <property type="term" value="F:ATP binding"/>
    <property type="evidence" value="ECO:0007669"/>
    <property type="project" value="UniProtKB-KW"/>
</dbReference>
<proteinExistence type="predicted"/>
<dbReference type="SUPFAM" id="SSF81923">
    <property type="entry name" value="Double Clp-N motif"/>
    <property type="match status" value="1"/>
</dbReference>
<dbReference type="AlphaFoldDB" id="X1R418"/>
<dbReference type="Pfam" id="PF02861">
    <property type="entry name" value="Clp_N"/>
    <property type="match status" value="1"/>
</dbReference>
<keyword evidence="1" id="KW-0547">Nucleotide-binding</keyword>
<dbReference type="GO" id="GO:0005737">
    <property type="term" value="C:cytoplasm"/>
    <property type="evidence" value="ECO:0007669"/>
    <property type="project" value="TreeGrafter"/>
</dbReference>